<evidence type="ECO:0000256" key="1">
    <source>
        <dbReference type="ARBA" id="ARBA00004496"/>
    </source>
</evidence>
<proteinExistence type="inferred from homology"/>
<dbReference type="GO" id="GO:0016740">
    <property type="term" value="F:transferase activity"/>
    <property type="evidence" value="ECO:0007669"/>
    <property type="project" value="UniProtKB-KW"/>
</dbReference>
<dbReference type="InterPro" id="IPR007453">
    <property type="entry name" value="DsrC/TusE"/>
</dbReference>
<comment type="subcellular location">
    <subcellularLocation>
        <location evidence="1">Cytoplasm</location>
    </subcellularLocation>
</comment>
<dbReference type="GO" id="GO:0005737">
    <property type="term" value="C:cytoplasm"/>
    <property type="evidence" value="ECO:0007669"/>
    <property type="project" value="UniProtKB-SubCell"/>
</dbReference>
<dbReference type="SUPFAM" id="SSF69721">
    <property type="entry name" value="DsrC, the gamma subunit of dissimilatory sulfite reductase"/>
    <property type="match status" value="1"/>
</dbReference>
<evidence type="ECO:0000256" key="4">
    <source>
        <dbReference type="PIRSR" id="PIRSR006223-50"/>
    </source>
</evidence>
<name>A0A8J7K965_9GAMM</name>
<dbReference type="GO" id="GO:0002143">
    <property type="term" value="P:tRNA wobble position uridine thiolation"/>
    <property type="evidence" value="ECO:0007669"/>
    <property type="project" value="TreeGrafter"/>
</dbReference>
<comment type="similarity">
    <text evidence="3">Belongs to the dsrC/tusE family.</text>
</comment>
<comment type="caution">
    <text evidence="5">The sequence shown here is derived from an EMBL/GenBank/DDBJ whole genome shotgun (WGS) entry which is preliminary data.</text>
</comment>
<dbReference type="GO" id="GO:0097163">
    <property type="term" value="F:sulfur carrier activity"/>
    <property type="evidence" value="ECO:0007669"/>
    <property type="project" value="TreeGrafter"/>
</dbReference>
<dbReference type="InterPro" id="IPR025526">
    <property type="entry name" value="DsrC-like_dom_sf"/>
</dbReference>
<organism evidence="5 6">
    <name type="scientific">Pontibacterium sinense</name>
    <dbReference type="NCBI Taxonomy" id="2781979"/>
    <lineage>
        <taxon>Bacteria</taxon>
        <taxon>Pseudomonadati</taxon>
        <taxon>Pseudomonadota</taxon>
        <taxon>Gammaproteobacteria</taxon>
        <taxon>Oceanospirillales</taxon>
        <taxon>Oceanospirillaceae</taxon>
        <taxon>Pontibacterium</taxon>
    </lineage>
</organism>
<evidence type="ECO:0000256" key="3">
    <source>
        <dbReference type="PIRNR" id="PIRNR006223"/>
    </source>
</evidence>
<dbReference type="EMBL" id="JADEYS010000002">
    <property type="protein sequence ID" value="MBE9396301.1"/>
    <property type="molecule type" value="Genomic_DNA"/>
</dbReference>
<gene>
    <name evidence="5" type="ORF">IOQ59_03375</name>
</gene>
<dbReference type="Gene3D" id="1.10.10.370">
    <property type="entry name" value="DsrC-like protein, C-terminal domain"/>
    <property type="match status" value="1"/>
</dbReference>
<dbReference type="Proteomes" id="UP000640333">
    <property type="component" value="Unassembled WGS sequence"/>
</dbReference>
<dbReference type="AlphaFoldDB" id="A0A8J7K965"/>
<protein>
    <recommendedName>
        <fullName evidence="3">Sulfurtransferase</fullName>
        <ecNumber evidence="3">2.8.1.-</ecNumber>
    </recommendedName>
</protein>
<dbReference type="PANTHER" id="PTHR37010">
    <property type="entry name" value="SULFURTRANSFERASE TUSE"/>
    <property type="match status" value="1"/>
</dbReference>
<dbReference type="RefSeq" id="WP_193951846.1">
    <property type="nucleotide sequence ID" value="NZ_JADEYS010000002.1"/>
</dbReference>
<dbReference type="PANTHER" id="PTHR37010:SF1">
    <property type="entry name" value="SULFURTRANSFERASE TUSE"/>
    <property type="match status" value="1"/>
</dbReference>
<evidence type="ECO:0000313" key="5">
    <source>
        <dbReference type="EMBL" id="MBE9396301.1"/>
    </source>
</evidence>
<keyword evidence="6" id="KW-1185">Reference proteome</keyword>
<evidence type="ECO:0000313" key="6">
    <source>
        <dbReference type="Proteomes" id="UP000640333"/>
    </source>
</evidence>
<comment type="function">
    <text evidence="3">Part of a sulfur-relay system.</text>
</comment>
<dbReference type="Pfam" id="PF04358">
    <property type="entry name" value="DsrC"/>
    <property type="match status" value="1"/>
</dbReference>
<reference evidence="5" key="1">
    <citation type="submission" date="2020-10" db="EMBL/GenBank/DDBJ databases">
        <title>Bacterium isolated from coastal waters sediment.</title>
        <authorList>
            <person name="Chen R.-J."/>
            <person name="Lu D.-C."/>
            <person name="Zhu K.-L."/>
            <person name="Du Z.-J."/>
        </authorList>
    </citation>
    <scope>NUCLEOTIDE SEQUENCE</scope>
    <source>
        <strain evidence="5">N1Y112</strain>
    </source>
</reference>
<dbReference type="PIRSF" id="PIRSF006223">
    <property type="entry name" value="DsrC_TusE"/>
    <property type="match status" value="1"/>
</dbReference>
<keyword evidence="2" id="KW-0963">Cytoplasm</keyword>
<sequence>MTLVVEGTSIEVDDEGYLVSLSDWSETVAEAIAHSEQLELTPEHWAVLNVIRDFYQTFEHAPAMRPFVKAVGQALGADKGKSIYLMTLFPGSPAKLAAKIAGLPKPTNCL</sequence>
<dbReference type="InterPro" id="IPR043163">
    <property type="entry name" value="DsrC-like_N"/>
</dbReference>
<dbReference type="Gene3D" id="3.30.1420.10">
    <property type="match status" value="1"/>
</dbReference>
<keyword evidence="3" id="KW-0808">Transferase</keyword>
<dbReference type="InterPro" id="IPR042072">
    <property type="entry name" value="DsrC-like_C"/>
</dbReference>
<accession>A0A8J7K965</accession>
<feature type="active site" description="Cysteine persulfide intermediate" evidence="4">
    <location>
        <position position="109"/>
    </location>
</feature>
<evidence type="ECO:0000256" key="2">
    <source>
        <dbReference type="ARBA" id="ARBA00022490"/>
    </source>
</evidence>
<dbReference type="NCBIfam" id="TIGR03342">
    <property type="entry name" value="dsrC_tusE_dsvC"/>
    <property type="match status" value="1"/>
</dbReference>
<dbReference type="EC" id="2.8.1.-" evidence="3"/>